<dbReference type="AlphaFoldDB" id="A0A9R0P0I8"/>
<dbReference type="Proteomes" id="UP000006138">
    <property type="component" value="Chromosome"/>
</dbReference>
<keyword evidence="6" id="KW-1185">Reference proteome</keyword>
<dbReference type="KEGG" id="amn:RAM_27535"/>
<dbReference type="RefSeq" id="WP_014467257.1">
    <property type="nucleotide sequence ID" value="NC_017186.1"/>
</dbReference>
<evidence type="ECO:0000259" key="4">
    <source>
        <dbReference type="Pfam" id="PF00891"/>
    </source>
</evidence>
<dbReference type="GO" id="GO:0032259">
    <property type="term" value="P:methylation"/>
    <property type="evidence" value="ECO:0007669"/>
    <property type="project" value="UniProtKB-KW"/>
</dbReference>
<feature type="domain" description="O-methyltransferase C-terminal" evidence="4">
    <location>
        <begin position="135"/>
        <end position="323"/>
    </location>
</feature>
<sequence>MKSAHLADAADQEVEPVFPERLERAVYGLYVTHAVQLACAHGVFDALLPAPAPSTVVAEKLGLDRETLHRILVVLGGAGLLESAVDGWVVPADLRPFVDSGAEDYLGGFVTHLVESTAGRMGEVAGFLERGKPDGTRPFDALYHDEAATERFLQAMWDLSHGVSAELAALSELDTATHLVDVGGASGPFAVAALRAAPSLTATVFDLPAVGPAVARTRERFGLAGRLGFTPGDFFRDRLPEGDRIAFGYILSDWADGTCAELLAAARRACRPGGLVLIMERLFDDDGVGPLATAAMNLSMHVETEGRHRSAAEYVELLTAAGFHGCEVRRGTRDKHLVLGRA</sequence>
<dbReference type="EMBL" id="CP002896">
    <property type="protein sequence ID" value="AEK43984.1"/>
    <property type="molecule type" value="Genomic_DNA"/>
</dbReference>
<dbReference type="Gene3D" id="3.40.50.150">
    <property type="entry name" value="Vaccinia Virus protein VP39"/>
    <property type="match status" value="1"/>
</dbReference>
<accession>A0A9R0P0I8</accession>
<dbReference type="PROSITE" id="PS51683">
    <property type="entry name" value="SAM_OMT_II"/>
    <property type="match status" value="1"/>
</dbReference>
<organism evidence="5 6">
    <name type="scientific">Amycolatopsis mediterranei (strain S699)</name>
    <name type="common">Nocardia mediterranei</name>
    <dbReference type="NCBI Taxonomy" id="713604"/>
    <lineage>
        <taxon>Bacteria</taxon>
        <taxon>Bacillati</taxon>
        <taxon>Actinomycetota</taxon>
        <taxon>Actinomycetes</taxon>
        <taxon>Pseudonocardiales</taxon>
        <taxon>Pseudonocardiaceae</taxon>
        <taxon>Amycolatopsis</taxon>
    </lineage>
</organism>
<evidence type="ECO:0000256" key="1">
    <source>
        <dbReference type="ARBA" id="ARBA00022603"/>
    </source>
</evidence>
<evidence type="ECO:0000256" key="3">
    <source>
        <dbReference type="ARBA" id="ARBA00022691"/>
    </source>
</evidence>
<dbReference type="PANTHER" id="PTHR43712:SF2">
    <property type="entry name" value="O-METHYLTRANSFERASE CICE"/>
    <property type="match status" value="1"/>
</dbReference>
<dbReference type="GeneID" id="92873109"/>
<dbReference type="InterPro" id="IPR001077">
    <property type="entry name" value="COMT_C"/>
</dbReference>
<proteinExistence type="predicted"/>
<evidence type="ECO:0000313" key="6">
    <source>
        <dbReference type="Proteomes" id="UP000006138"/>
    </source>
</evidence>
<dbReference type="InterPro" id="IPR016461">
    <property type="entry name" value="COMT-like"/>
</dbReference>
<gene>
    <name evidence="5" type="ordered locus">RAM_27535</name>
</gene>
<dbReference type="InterPro" id="IPR036388">
    <property type="entry name" value="WH-like_DNA-bd_sf"/>
</dbReference>
<dbReference type="PANTHER" id="PTHR43712">
    <property type="entry name" value="PUTATIVE (AFU_ORTHOLOGUE AFUA_4G14580)-RELATED"/>
    <property type="match status" value="1"/>
</dbReference>
<reference evidence="5 6" key="1">
    <citation type="journal article" date="2011" name="J. Bacteriol.">
        <title>Whole genome sequence of the rifamycin B-producing strain Amycolatopsis mediterranei S699.</title>
        <authorList>
            <person name="Verma M."/>
            <person name="Kaur J."/>
            <person name="Kumar M."/>
            <person name="Kumari K."/>
            <person name="Saxena A."/>
            <person name="Anand S."/>
            <person name="Nigam A."/>
            <person name="Ravi V."/>
            <person name="Raghuvanshi S."/>
            <person name="Khurana P."/>
            <person name="Tyagi A.K."/>
            <person name="Khurana J.P."/>
            <person name="Lal R."/>
        </authorList>
    </citation>
    <scope>NUCLEOTIDE SEQUENCE [LARGE SCALE GENOMIC DNA]</scope>
    <source>
        <strain evidence="5 6">S699</strain>
    </source>
</reference>
<dbReference type="InterPro" id="IPR036390">
    <property type="entry name" value="WH_DNA-bd_sf"/>
</dbReference>
<evidence type="ECO:0000256" key="2">
    <source>
        <dbReference type="ARBA" id="ARBA00022679"/>
    </source>
</evidence>
<dbReference type="Pfam" id="PF00891">
    <property type="entry name" value="Methyltransf_2"/>
    <property type="match status" value="1"/>
</dbReference>
<evidence type="ECO:0000313" key="5">
    <source>
        <dbReference type="EMBL" id="AEK43984.1"/>
    </source>
</evidence>
<dbReference type="SUPFAM" id="SSF53335">
    <property type="entry name" value="S-adenosyl-L-methionine-dependent methyltransferases"/>
    <property type="match status" value="1"/>
</dbReference>
<name>A0A9R0P0I8_AMYMS</name>
<dbReference type="GO" id="GO:0008171">
    <property type="term" value="F:O-methyltransferase activity"/>
    <property type="evidence" value="ECO:0007669"/>
    <property type="project" value="InterPro"/>
</dbReference>
<dbReference type="Gene3D" id="1.10.10.10">
    <property type="entry name" value="Winged helix-like DNA-binding domain superfamily/Winged helix DNA-binding domain"/>
    <property type="match status" value="1"/>
</dbReference>
<keyword evidence="1" id="KW-0489">Methyltransferase</keyword>
<keyword evidence="2" id="KW-0808">Transferase</keyword>
<protein>
    <submittedName>
        <fullName evidence="5">Hydroxyneurosporene-O-methyltransferase</fullName>
    </submittedName>
</protein>
<keyword evidence="3" id="KW-0949">S-adenosyl-L-methionine</keyword>
<dbReference type="InterPro" id="IPR029063">
    <property type="entry name" value="SAM-dependent_MTases_sf"/>
</dbReference>
<dbReference type="SUPFAM" id="SSF46785">
    <property type="entry name" value="Winged helix' DNA-binding domain"/>
    <property type="match status" value="1"/>
</dbReference>